<protein>
    <submittedName>
        <fullName evidence="1">Uncharacterized protein</fullName>
    </submittedName>
</protein>
<dbReference type="Proteomes" id="UP000295404">
    <property type="component" value="Unassembled WGS sequence"/>
</dbReference>
<reference evidence="3" key="1">
    <citation type="submission" date="2017-09" db="EMBL/GenBank/DDBJ databases">
        <authorList>
            <person name="Varghese N."/>
            <person name="Submissions S."/>
        </authorList>
    </citation>
    <scope>NUCLEOTIDE SEQUENCE [LARGE SCALE GENOMIC DNA]</scope>
    <source>
        <strain evidence="3">WG-1MB</strain>
    </source>
</reference>
<organism evidence="1 3">
    <name type="scientific">Methanohalophilus euhalobius</name>
    <dbReference type="NCBI Taxonomy" id="51203"/>
    <lineage>
        <taxon>Archaea</taxon>
        <taxon>Methanobacteriati</taxon>
        <taxon>Methanobacteriota</taxon>
        <taxon>Stenosarchaea group</taxon>
        <taxon>Methanomicrobia</taxon>
        <taxon>Methanosarcinales</taxon>
        <taxon>Methanosarcinaceae</taxon>
        <taxon>Methanohalophilus</taxon>
    </lineage>
</organism>
<dbReference type="RefSeq" id="WP_279387837.1">
    <property type="nucleotide sequence ID" value="NZ_OBDR01000008.1"/>
</dbReference>
<dbReference type="Proteomes" id="UP000217726">
    <property type="component" value="Unassembled WGS sequence"/>
</dbReference>
<evidence type="ECO:0000313" key="4">
    <source>
        <dbReference type="Proteomes" id="UP000295404"/>
    </source>
</evidence>
<evidence type="ECO:0000313" key="3">
    <source>
        <dbReference type="Proteomes" id="UP000217726"/>
    </source>
</evidence>
<evidence type="ECO:0000313" key="1">
    <source>
        <dbReference type="EMBL" id="SNY18274.1"/>
    </source>
</evidence>
<keyword evidence="3" id="KW-1185">Reference proteome</keyword>
<dbReference type="EMBL" id="SMMS01000001">
    <property type="protein sequence ID" value="TCL12015.1"/>
    <property type="molecule type" value="Genomic_DNA"/>
</dbReference>
<reference evidence="1" key="2">
    <citation type="submission" date="2017-09" db="EMBL/GenBank/DDBJ databases">
        <authorList>
            <person name="Ehlers B."/>
            <person name="Leendertz F.H."/>
        </authorList>
    </citation>
    <scope>NUCLEOTIDE SEQUENCE [LARGE SCALE GENOMIC DNA]</scope>
    <source>
        <strain evidence="1">WG-1MB</strain>
    </source>
</reference>
<reference evidence="2 4" key="3">
    <citation type="submission" date="2019-03" db="EMBL/GenBank/DDBJ databases">
        <title>Subsurface microbial communities from deep shales in Ohio and West Virginia, USA.</title>
        <authorList>
            <person name="Wrighton K."/>
        </authorList>
    </citation>
    <scope>NUCLEOTIDE SEQUENCE [LARGE SCALE GENOMIC DNA]</scope>
    <source>
        <strain evidence="2 4">WG1_MB</strain>
    </source>
</reference>
<name>A0A285G591_9EURY</name>
<sequence>METGDSPNHPIPTTKQDANTIEFKVEVPAKGDVEVTYTSLYNY</sequence>
<accession>A0A285G591</accession>
<proteinExistence type="predicted"/>
<dbReference type="EMBL" id="OBDR01000008">
    <property type="protein sequence ID" value="SNY18274.1"/>
    <property type="molecule type" value="Genomic_DNA"/>
</dbReference>
<evidence type="ECO:0000313" key="2">
    <source>
        <dbReference type="EMBL" id="TCL12015.1"/>
    </source>
</evidence>
<dbReference type="AlphaFoldDB" id="A0A285G591"/>
<gene>
    <name evidence="2" type="ORF">C7960_1225</name>
    <name evidence="1" type="ORF">SAMN06295989_10823</name>
</gene>